<protein>
    <submittedName>
        <fullName evidence="2">Uncharacterized protein</fullName>
    </submittedName>
</protein>
<accession>A0A7Z8KPP3</accession>
<comment type="caution">
    <text evidence="2">The sequence shown here is derived from an EMBL/GenBank/DDBJ whole genome shotgun (WGS) entry which is preliminary data.</text>
</comment>
<dbReference type="RefSeq" id="WP_154810550.1">
    <property type="nucleotide sequence ID" value="NZ_VIAQ01000019.1"/>
</dbReference>
<keyword evidence="3" id="KW-1185">Reference proteome</keyword>
<evidence type="ECO:0000256" key="1">
    <source>
        <dbReference type="SAM" id="Phobius"/>
    </source>
</evidence>
<reference evidence="2 3" key="1">
    <citation type="submission" date="2019-06" db="EMBL/GenBank/DDBJ databases">
        <title>Draft genome sequence of Methanolobus vulcani B1d.</title>
        <authorList>
            <person name="Creighbaum A.J."/>
            <person name="Ticak T."/>
            <person name="Hariraju D."/>
            <person name="Arivett B.A."/>
            <person name="Ferguson D.J.Jr."/>
        </authorList>
    </citation>
    <scope>NUCLEOTIDE SEQUENCE [LARGE SCALE GENOMIC DNA]</scope>
    <source>
        <strain evidence="2 3">B1d</strain>
    </source>
</reference>
<keyword evidence="1" id="KW-1133">Transmembrane helix</keyword>
<dbReference type="Proteomes" id="UP000319335">
    <property type="component" value="Unassembled WGS sequence"/>
</dbReference>
<dbReference type="EMBL" id="VIAQ01000019">
    <property type="protein sequence ID" value="TQD23924.1"/>
    <property type="molecule type" value="Genomic_DNA"/>
</dbReference>
<proteinExistence type="predicted"/>
<dbReference type="AlphaFoldDB" id="A0A7Z8KPP3"/>
<keyword evidence="1" id="KW-0812">Transmembrane</keyword>
<gene>
    <name evidence="2" type="ORF">FKV42_12020</name>
</gene>
<organism evidence="2 3">
    <name type="scientific">Methanolobus vulcani</name>
    <dbReference type="NCBI Taxonomy" id="38026"/>
    <lineage>
        <taxon>Archaea</taxon>
        <taxon>Methanobacteriati</taxon>
        <taxon>Methanobacteriota</taxon>
        <taxon>Stenosarchaea group</taxon>
        <taxon>Methanomicrobia</taxon>
        <taxon>Methanosarcinales</taxon>
        <taxon>Methanosarcinaceae</taxon>
        <taxon>Methanolobus</taxon>
    </lineage>
</organism>
<feature type="transmembrane region" description="Helical" evidence="1">
    <location>
        <begin position="25"/>
        <end position="49"/>
    </location>
</feature>
<keyword evidence="1" id="KW-0472">Membrane</keyword>
<name>A0A7Z8KPP3_9EURY</name>
<evidence type="ECO:0000313" key="2">
    <source>
        <dbReference type="EMBL" id="TQD23924.1"/>
    </source>
</evidence>
<evidence type="ECO:0000313" key="3">
    <source>
        <dbReference type="Proteomes" id="UP000319335"/>
    </source>
</evidence>
<sequence>MAQSTHGTMGSYAHLMQSLPDYSELIIALLIIVLLLISLDEIMDFIYMVRELFTYKSMPFS</sequence>